<gene>
    <name evidence="1" type="ORF">H6G68_04780</name>
</gene>
<accession>A0ABR8IZP1</accession>
<reference evidence="1 2" key="1">
    <citation type="journal article" date="2020" name="ISME J.">
        <title>Comparative genomics reveals insights into cyanobacterial evolution and habitat adaptation.</title>
        <authorList>
            <person name="Chen M.Y."/>
            <person name="Teng W.K."/>
            <person name="Zhao L."/>
            <person name="Hu C.X."/>
            <person name="Zhou Y.K."/>
            <person name="Han B.P."/>
            <person name="Song L.R."/>
            <person name="Shu W.S."/>
        </authorList>
    </citation>
    <scope>NUCLEOTIDE SEQUENCE [LARGE SCALE GENOMIC DNA]</scope>
    <source>
        <strain evidence="1 2">FACHB-362</strain>
    </source>
</reference>
<name>A0ABR8IZP1_9NOST</name>
<dbReference type="SUPFAM" id="SSF53756">
    <property type="entry name" value="UDP-Glycosyltransferase/glycogen phosphorylase"/>
    <property type="match status" value="1"/>
</dbReference>
<dbReference type="Proteomes" id="UP000660381">
    <property type="component" value="Unassembled WGS sequence"/>
</dbReference>
<protein>
    <submittedName>
        <fullName evidence="1">Uncharacterized protein</fullName>
    </submittedName>
</protein>
<organism evidence="1 2">
    <name type="scientific">Anabaena catenula FACHB-362</name>
    <dbReference type="NCBI Taxonomy" id="2692877"/>
    <lineage>
        <taxon>Bacteria</taxon>
        <taxon>Bacillati</taxon>
        <taxon>Cyanobacteriota</taxon>
        <taxon>Cyanophyceae</taxon>
        <taxon>Nostocales</taxon>
        <taxon>Nostocaceae</taxon>
        <taxon>Anabaena</taxon>
    </lineage>
</organism>
<evidence type="ECO:0000313" key="2">
    <source>
        <dbReference type="Proteomes" id="UP000660381"/>
    </source>
</evidence>
<dbReference type="RefSeq" id="WP_190905599.1">
    <property type="nucleotide sequence ID" value="NZ_JACJTQ010000004.1"/>
</dbReference>
<keyword evidence="2" id="KW-1185">Reference proteome</keyword>
<sequence length="904" mass="103900">MSNKKRVLFFSPYGSGLVHKQVDAVVATSLRLRGCEVLVVGCDRIYQNCAVTRFDEDNNKCQQCTQIGKHFFAEVFELPYIQIGSFIESDDYAAANNWLETVSPDNYANAIYQDLAIGQWVTSTIYTYFRISAAGLSRKDVQIVHRKYLIDGFVTYKALVRIFSEYQPTNIFLFNGRFAPYQVAFEVARLQNIDVITHERAFIDDSFMFFDNYPTYNTQPILDCVKSWENTTLTHEEIQQTKNYFIHREYGVNMNWHAFYNFQTNYLDVRYKLRIPSDAKILVVFTSSEDELAALTDRAKITAQFEIIANLIEIFRNRTEYLVIRHHPFIAGNLTDISETYSLTKAYKQIFSAPENVRFVMPSEQLTSYSLLWNAEAAIACFSTVAIETIARGIPTAILATSAYEKASQYIITDTTVEHLTQIVESLLVDTVKITTDDLKRVYRFTNSFFFKFSHKFRSLGIKDIHFLDLRFKTVDELQPGNDPTLDKICDRIMTGASFANLPGEDFSNRISENEEAFYQEELLAIEQYKKLVRQQTVNNLNNLIIDPLKVGIIYLNYKANYTDGSKLSSDYFSQSRYKNILIHEVNNCESDKYEEIIEDILSLIEDTPAEYILVANNYTQYDESFISSSLDILTSPDSQNLTGVFSAAWLSSIEDRIEDAIFMPGLFNTQGQFLCRSGKMTYAEAVRLLPILGFPLTLLSFTIFSKNTLRGILQSIQGLSVIEASQQVFASIFESENVFKLELPKLIIRQELAVFQDINLQYLVPYFQETLNLREVNLIMFPNWEQLEEAIVQDLITIIKSVVTDFEVPKTTLLIHIGAINEEDAQVVISTAIMQLIMEENIEISDELQISFVGILNEKEWEALKATLHAQMIVNQENQMLIPPQLEGIPKLWFNQDLSQEYQ</sequence>
<dbReference type="EMBL" id="JACJTQ010000004">
    <property type="protein sequence ID" value="MBD2691079.1"/>
    <property type="molecule type" value="Genomic_DNA"/>
</dbReference>
<proteinExistence type="predicted"/>
<comment type="caution">
    <text evidence="1">The sequence shown here is derived from an EMBL/GenBank/DDBJ whole genome shotgun (WGS) entry which is preliminary data.</text>
</comment>
<evidence type="ECO:0000313" key="1">
    <source>
        <dbReference type="EMBL" id="MBD2691079.1"/>
    </source>
</evidence>